<dbReference type="STRING" id="87541.AWM71_05905"/>
<dbReference type="Pfam" id="PF02620">
    <property type="entry name" value="YceD"/>
    <property type="match status" value="1"/>
</dbReference>
<dbReference type="EMBL" id="PKGZ01000002">
    <property type="protein sequence ID" value="PKY91661.1"/>
    <property type="molecule type" value="Genomic_DNA"/>
</dbReference>
<dbReference type="Proteomes" id="UP000070422">
    <property type="component" value="Unassembled WGS sequence"/>
</dbReference>
<dbReference type="Proteomes" id="UP000234775">
    <property type="component" value="Unassembled WGS sequence"/>
</dbReference>
<dbReference type="PATRIC" id="fig|87541.4.peg.1334"/>
<comment type="caution">
    <text evidence="1">The sequence shown here is derived from an EMBL/GenBank/DDBJ whole genome shotgun (WGS) entry which is preliminary data.</text>
</comment>
<dbReference type="OrthoDB" id="9790372at2"/>
<evidence type="ECO:0000313" key="3">
    <source>
        <dbReference type="Proteomes" id="UP000070422"/>
    </source>
</evidence>
<dbReference type="InterPro" id="IPR003772">
    <property type="entry name" value="YceD"/>
</dbReference>
<organism evidence="1 3">
    <name type="scientific">Aerococcus christensenii</name>
    <dbReference type="NCBI Taxonomy" id="87541"/>
    <lineage>
        <taxon>Bacteria</taxon>
        <taxon>Bacillati</taxon>
        <taxon>Bacillota</taxon>
        <taxon>Bacilli</taxon>
        <taxon>Lactobacillales</taxon>
        <taxon>Aerococcaceae</taxon>
        <taxon>Aerococcus</taxon>
    </lineage>
</organism>
<evidence type="ECO:0000313" key="1">
    <source>
        <dbReference type="EMBL" id="KXB34582.1"/>
    </source>
</evidence>
<accession>A0A0X8F8Q4</accession>
<dbReference type="AlphaFoldDB" id="A0A0X8F8Q4"/>
<dbReference type="KEGG" id="acg:AWM71_05905"/>
<evidence type="ECO:0000313" key="2">
    <source>
        <dbReference type="EMBL" id="PKY91661.1"/>
    </source>
</evidence>
<dbReference type="RefSeq" id="WP_060777088.1">
    <property type="nucleotide sequence ID" value="NZ_CP014159.1"/>
</dbReference>
<reference evidence="2 4" key="2">
    <citation type="submission" date="2017-12" db="EMBL/GenBank/DDBJ databases">
        <title>Phylogenetic diversity of female urinary microbiome.</title>
        <authorList>
            <person name="Thomas-White K."/>
            <person name="Wolfe A.J."/>
        </authorList>
    </citation>
    <scope>NUCLEOTIDE SEQUENCE [LARGE SCALE GENOMIC DNA]</scope>
    <source>
        <strain evidence="2 4">UMB0844</strain>
    </source>
</reference>
<evidence type="ECO:0000313" key="4">
    <source>
        <dbReference type="Proteomes" id="UP000234775"/>
    </source>
</evidence>
<protein>
    <submittedName>
        <fullName evidence="2">Nucleic acid-binding protein</fullName>
    </submittedName>
    <submittedName>
        <fullName evidence="1">Putative ACR</fullName>
    </submittedName>
</protein>
<name>A0A0X8F8Q4_9LACT</name>
<sequence length="183" mass="20592">MKWSIQELSFLARDPLFLQETLDLEEALQARCQEVLAASAVEVTGMVLYEEETVLVQLQIALTITLPSSRSLQPVEVAMQFPMKERYLPLGVTQTFGDDDQTIVLDLEGDTVDLDQAIVDNILTRIPLKRLTPDELKATQLLSGEDWNLMTEATFATNKAHQQTGDPRLAKLQELFKDQTSEN</sequence>
<dbReference type="EMBL" id="LSCQ01000074">
    <property type="protein sequence ID" value="KXB34582.1"/>
    <property type="molecule type" value="Genomic_DNA"/>
</dbReference>
<gene>
    <name evidence="2" type="ORF">CYJ27_03020</name>
    <name evidence="1" type="ORF">HMPREF3187_01350</name>
</gene>
<proteinExistence type="predicted"/>
<keyword evidence="4" id="KW-1185">Reference proteome</keyword>
<reference evidence="1 3" key="1">
    <citation type="submission" date="2016-01" db="EMBL/GenBank/DDBJ databases">
        <authorList>
            <person name="Oliw E.H."/>
        </authorList>
    </citation>
    <scope>NUCLEOTIDE SEQUENCE [LARGE SCALE GENOMIC DNA]</scope>
    <source>
        <strain evidence="1 3">KA00635</strain>
    </source>
</reference>